<evidence type="ECO:0008006" key="2">
    <source>
        <dbReference type="Google" id="ProtNLM"/>
    </source>
</evidence>
<protein>
    <recommendedName>
        <fullName evidence="2">ATP-dependent helicase C-terminal domain-containing protein</fullName>
    </recommendedName>
</protein>
<feature type="non-terminal residue" evidence="1">
    <location>
        <position position="1"/>
    </location>
</feature>
<proteinExistence type="predicted"/>
<dbReference type="SUPFAM" id="SSF52540">
    <property type="entry name" value="P-loop containing nucleoside triphosphate hydrolases"/>
    <property type="match status" value="1"/>
</dbReference>
<name>A0A0F8WIA9_9ZZZZ</name>
<gene>
    <name evidence="1" type="ORF">LCGC14_3062680</name>
</gene>
<dbReference type="AlphaFoldDB" id="A0A0F8WIA9"/>
<accession>A0A0F8WIA9</accession>
<dbReference type="InterPro" id="IPR027417">
    <property type="entry name" value="P-loop_NTPase"/>
</dbReference>
<evidence type="ECO:0000313" key="1">
    <source>
        <dbReference type="EMBL" id="KKK56622.1"/>
    </source>
</evidence>
<organism evidence="1">
    <name type="scientific">marine sediment metagenome</name>
    <dbReference type="NCBI Taxonomy" id="412755"/>
    <lineage>
        <taxon>unclassified sequences</taxon>
        <taxon>metagenomes</taxon>
        <taxon>ecological metagenomes</taxon>
    </lineage>
</organism>
<reference evidence="1" key="1">
    <citation type="journal article" date="2015" name="Nature">
        <title>Complex archaea that bridge the gap between prokaryotes and eukaryotes.</title>
        <authorList>
            <person name="Spang A."/>
            <person name="Saw J.H."/>
            <person name="Jorgensen S.L."/>
            <person name="Zaremba-Niedzwiedzka K."/>
            <person name="Martijn J."/>
            <person name="Lind A.E."/>
            <person name="van Eijk R."/>
            <person name="Schleper C."/>
            <person name="Guy L."/>
            <person name="Ettema T.J."/>
        </authorList>
    </citation>
    <scope>NUCLEOTIDE SEQUENCE</scope>
</reference>
<dbReference type="EMBL" id="LAZR01064900">
    <property type="protein sequence ID" value="KKK56622.1"/>
    <property type="molecule type" value="Genomic_DNA"/>
</dbReference>
<dbReference type="Gene3D" id="3.40.50.300">
    <property type="entry name" value="P-loop containing nucleotide triphosphate hydrolases"/>
    <property type="match status" value="1"/>
</dbReference>
<comment type="caution">
    <text evidence="1">The sequence shown here is derived from an EMBL/GenBank/DDBJ whole genome shotgun (WGS) entry which is preliminary data.</text>
</comment>
<feature type="non-terminal residue" evidence="1">
    <location>
        <position position="353"/>
    </location>
</feature>
<sequence>KYKLLYNQFLDIFKDYFSFDFDETSKVQLIPAVLISENLDRINRVLENNIDVESKKPAELFYPYRNIKNNLHCCLFFISYTRILIRPWISPTWTHQSFKNVNHRIYLSATIRPYNDLERIFGVYPVKSIEFSEKTDLIKGKRMILFVSQILTQVTTEKDKYLSQIINSFDKALLLSPSREEIKKIKQRGLIKPFNKKIEDNEIEETLAPFQDEKSAILLLTRYDGIDLIGCPMLVFWHAPTAINLQESFLGDTLGEQTIIKTRTLTRIIQGLGRCTRTDNDQTLVLLCGKEFVNVLNKRDIKNFPSQLRVEIEYGLGWSMKNSPQEIITLIDPFKRNNANWQFAVSKILSETT</sequence>